<dbReference type="SUPFAM" id="SSF51430">
    <property type="entry name" value="NAD(P)-linked oxidoreductase"/>
    <property type="match status" value="1"/>
</dbReference>
<reference evidence="8" key="1">
    <citation type="submission" date="2021-01" db="EMBL/GenBank/DDBJ databases">
        <authorList>
            <person name="Corre E."/>
            <person name="Pelletier E."/>
            <person name="Niang G."/>
            <person name="Scheremetjew M."/>
            <person name="Finn R."/>
            <person name="Kale V."/>
            <person name="Holt S."/>
            <person name="Cochrane G."/>
            <person name="Meng A."/>
            <person name="Brown T."/>
            <person name="Cohen L."/>
        </authorList>
    </citation>
    <scope>NUCLEOTIDE SEQUENCE</scope>
    <source>
        <strain evidence="8">Isolate 1302-5</strain>
    </source>
</reference>
<dbReference type="InterPro" id="IPR036812">
    <property type="entry name" value="NAD(P)_OxRdtase_dom_sf"/>
</dbReference>
<sequence>MATGATPRVPLVTLSNGVEMPRLAFGTAPLVSKADADAGRGLGRTNPNFNGFLPEQAYRSVTLALESGLRHIDTAVMYRSHKQISHVLGNFFASGRLRREDVFLTSKIMHPPNDGFGTDDSNIPIDDLTPEEVGRTVSSHFERTLSELGVGYVDLMLLHWPAAWYSRDSSNPARRLAAWRELERYYEKGWARSIGVSNFSVAHLQQLMDDGAVVRPMVNQIEASVHLQRTELISYCKEKGIVVEAYSPLGRGTNNILVNPIVLKIAEKKGKNPGQVALRYLIQKGMAVVFLSSSEERIRTNQDVFDFELDELEMEELTSLNRPDGTWGLPAPHDMS</sequence>
<evidence type="ECO:0000256" key="5">
    <source>
        <dbReference type="PIRSR" id="PIRSR000097-2"/>
    </source>
</evidence>
<dbReference type="PIRSF" id="PIRSF000097">
    <property type="entry name" value="AKR"/>
    <property type="match status" value="1"/>
</dbReference>
<evidence type="ECO:0000259" key="7">
    <source>
        <dbReference type="Pfam" id="PF00248"/>
    </source>
</evidence>
<dbReference type="PRINTS" id="PR00069">
    <property type="entry name" value="ALDKETRDTASE"/>
</dbReference>
<feature type="domain" description="NADP-dependent oxidoreductase" evidence="7">
    <location>
        <begin position="50"/>
        <end position="321"/>
    </location>
</feature>
<evidence type="ECO:0000256" key="4">
    <source>
        <dbReference type="PIRSR" id="PIRSR000097-1"/>
    </source>
</evidence>
<evidence type="ECO:0000256" key="1">
    <source>
        <dbReference type="ARBA" id="ARBA00007905"/>
    </source>
</evidence>
<protein>
    <recommendedName>
        <fullName evidence="7">NADP-dependent oxidoreductase domain-containing protein</fullName>
    </recommendedName>
</protein>
<gene>
    <name evidence="8" type="ORF">OAUR00152_LOCUS38032</name>
</gene>
<dbReference type="InterPro" id="IPR020471">
    <property type="entry name" value="AKR"/>
</dbReference>
<evidence type="ECO:0000256" key="6">
    <source>
        <dbReference type="PIRSR" id="PIRSR000097-3"/>
    </source>
</evidence>
<dbReference type="PROSITE" id="PS00062">
    <property type="entry name" value="ALDOKETO_REDUCTASE_2"/>
    <property type="match status" value="1"/>
</dbReference>
<evidence type="ECO:0000256" key="2">
    <source>
        <dbReference type="ARBA" id="ARBA00022857"/>
    </source>
</evidence>
<keyword evidence="3" id="KW-0560">Oxidoreductase</keyword>
<dbReference type="PANTHER" id="PTHR43827:SF3">
    <property type="entry name" value="NADP-DEPENDENT OXIDOREDUCTASE DOMAIN-CONTAINING PROTEIN"/>
    <property type="match status" value="1"/>
</dbReference>
<feature type="binding site" evidence="5">
    <location>
        <position position="159"/>
    </location>
    <ligand>
        <name>substrate</name>
    </ligand>
</feature>
<evidence type="ECO:0000256" key="3">
    <source>
        <dbReference type="ARBA" id="ARBA00023002"/>
    </source>
</evidence>
<organism evidence="8">
    <name type="scientific">Odontella aurita</name>
    <dbReference type="NCBI Taxonomy" id="265563"/>
    <lineage>
        <taxon>Eukaryota</taxon>
        <taxon>Sar</taxon>
        <taxon>Stramenopiles</taxon>
        <taxon>Ochrophyta</taxon>
        <taxon>Bacillariophyta</taxon>
        <taxon>Mediophyceae</taxon>
        <taxon>Biddulphiophycidae</taxon>
        <taxon>Eupodiscales</taxon>
        <taxon>Odontellaceae</taxon>
        <taxon>Odontella</taxon>
    </lineage>
</organism>
<dbReference type="CDD" id="cd19071">
    <property type="entry name" value="AKR_AKR1-5-like"/>
    <property type="match status" value="1"/>
</dbReference>
<evidence type="ECO:0000313" key="8">
    <source>
        <dbReference type="EMBL" id="CAE2281805.1"/>
    </source>
</evidence>
<accession>A0A7S4K2J8</accession>
<keyword evidence="2" id="KW-0521">NADP</keyword>
<dbReference type="Pfam" id="PF00248">
    <property type="entry name" value="Aldo_ket_red"/>
    <property type="match status" value="1"/>
</dbReference>
<feature type="active site" description="Proton donor" evidence="4">
    <location>
        <position position="78"/>
    </location>
</feature>
<feature type="site" description="Lowers pKa of active site Tyr" evidence="6">
    <location>
        <position position="107"/>
    </location>
</feature>
<dbReference type="InterPro" id="IPR018170">
    <property type="entry name" value="Aldo/ket_reductase_CS"/>
</dbReference>
<comment type="similarity">
    <text evidence="1">Belongs to the aldo/keto reductase family.</text>
</comment>
<dbReference type="EMBL" id="HBKQ01055527">
    <property type="protein sequence ID" value="CAE2281805.1"/>
    <property type="molecule type" value="Transcribed_RNA"/>
</dbReference>
<dbReference type="Gene3D" id="3.20.20.100">
    <property type="entry name" value="NADP-dependent oxidoreductase domain"/>
    <property type="match status" value="1"/>
</dbReference>
<dbReference type="AlphaFoldDB" id="A0A7S4K2J8"/>
<name>A0A7S4K2J8_9STRA</name>
<proteinExistence type="inferred from homology"/>
<dbReference type="InterPro" id="IPR023210">
    <property type="entry name" value="NADP_OxRdtase_dom"/>
</dbReference>
<dbReference type="GO" id="GO:0016616">
    <property type="term" value="F:oxidoreductase activity, acting on the CH-OH group of donors, NAD or NADP as acceptor"/>
    <property type="evidence" value="ECO:0007669"/>
    <property type="project" value="UniProtKB-ARBA"/>
</dbReference>
<dbReference type="PANTHER" id="PTHR43827">
    <property type="entry name" value="2,5-DIKETO-D-GLUCONIC ACID REDUCTASE"/>
    <property type="match status" value="1"/>
</dbReference>